<keyword evidence="3" id="KW-1185">Reference proteome</keyword>
<dbReference type="AlphaFoldDB" id="D9QKD7"/>
<dbReference type="Proteomes" id="UP000002696">
    <property type="component" value="Chromosome"/>
</dbReference>
<dbReference type="InParanoid" id="D9QKD7"/>
<gene>
    <name evidence="2" type="ordered locus">Bresu_0448</name>
</gene>
<proteinExistence type="predicted"/>
<dbReference type="Gene3D" id="3.40.710.10">
    <property type="entry name" value="DD-peptidase/beta-lactamase superfamily"/>
    <property type="match status" value="1"/>
</dbReference>
<dbReference type="PANTHER" id="PTHR43319">
    <property type="entry name" value="BETA-LACTAMASE-RELATED"/>
    <property type="match status" value="1"/>
</dbReference>
<evidence type="ECO:0000313" key="2">
    <source>
        <dbReference type="EMBL" id="ADK99762.1"/>
    </source>
</evidence>
<protein>
    <submittedName>
        <fullName evidence="2">Beta-lactamase</fullName>
    </submittedName>
</protein>
<dbReference type="KEGG" id="bsb:Bresu_0448"/>
<dbReference type="InterPro" id="IPR012338">
    <property type="entry name" value="Beta-lactam/transpept-like"/>
</dbReference>
<name>D9QKD7_BRESC</name>
<dbReference type="InterPro" id="IPR001466">
    <property type="entry name" value="Beta-lactam-related"/>
</dbReference>
<dbReference type="EMBL" id="CP002102">
    <property type="protein sequence ID" value="ADK99762.1"/>
    <property type="molecule type" value="Genomic_DNA"/>
</dbReference>
<dbReference type="InterPro" id="IPR052907">
    <property type="entry name" value="Beta-lactamase/esterase"/>
</dbReference>
<reference evidence="3" key="1">
    <citation type="journal article" date="2011" name="J. Bacteriol.">
        <title>Genome sequences of eight morphologically diverse alphaproteobacteria.</title>
        <authorList>
            <consortium name="US DOE Joint Genome Institute"/>
            <person name="Brown P.J."/>
            <person name="Kysela D.T."/>
            <person name="Buechlein A."/>
            <person name="Hemmerich C."/>
            <person name="Brun Y.V."/>
        </authorList>
    </citation>
    <scope>NUCLEOTIDE SEQUENCE [LARGE SCALE GENOMIC DNA]</scope>
    <source>
        <strain evidence="3">ATCC 15264 / DSM 4735 / LMG 14903 / NBRC 16000 / CB 81</strain>
    </source>
</reference>
<sequence>MAGVANAGYEPRMTLTAPEISGLCPPRFDAVKDAFARNFTDAPEGLNEQAARFSVVVAGETVVDLWAGSADPRQQTPFTDRTLVPVFSTGKAVMALLMASAVQRGKLAYEEKVASLWPAFGAGGKDTVTVAQMLSHQDGLPGFSEPVDPAIWFDQRAVLDRLAAQAPMWPPGSASGYHPVTVGYLANEVHRLADGRSLGQALREDFAGPFGLDLWIGLPESEHDRVAVLRKPSAAASLGPVDAIKTAAFLDKGSAPGGRGSAEWRTIEIPSANLHGTALDLARIMGLVANGGGLDGRTVLSPDVLAQATKERIHGQDLVLPYVISWAAGLMRNAGLDIFGSNPDALGHCGWGGSCAFADPSARLSAAYVMTRQSPHLIGDPRAQRLIDALYAAL</sequence>
<accession>D9QKD7</accession>
<organism evidence="2 3">
    <name type="scientific">Brevundimonas subvibrioides (strain ATCC 15264 / DSM 4735 / LMG 14903 / NBRC 16000 / CB 81)</name>
    <name type="common">Caulobacter subvibrioides</name>
    <dbReference type="NCBI Taxonomy" id="633149"/>
    <lineage>
        <taxon>Bacteria</taxon>
        <taxon>Pseudomonadati</taxon>
        <taxon>Pseudomonadota</taxon>
        <taxon>Alphaproteobacteria</taxon>
        <taxon>Caulobacterales</taxon>
        <taxon>Caulobacteraceae</taxon>
        <taxon>Brevundimonas</taxon>
    </lineage>
</organism>
<dbReference type="SUPFAM" id="SSF56601">
    <property type="entry name" value="beta-lactamase/transpeptidase-like"/>
    <property type="match status" value="1"/>
</dbReference>
<evidence type="ECO:0000259" key="1">
    <source>
        <dbReference type="Pfam" id="PF00144"/>
    </source>
</evidence>
<feature type="domain" description="Beta-lactamase-related" evidence="1">
    <location>
        <begin position="36"/>
        <end position="385"/>
    </location>
</feature>
<dbReference type="HOGENOM" id="CLU_035614_3_0_5"/>
<dbReference type="eggNOG" id="COG1680">
    <property type="taxonomic scope" value="Bacteria"/>
</dbReference>
<dbReference type="STRING" id="633149.Bresu_0448"/>
<dbReference type="PANTHER" id="PTHR43319:SF3">
    <property type="entry name" value="BETA-LACTAMASE-RELATED DOMAIN-CONTAINING PROTEIN"/>
    <property type="match status" value="1"/>
</dbReference>
<dbReference type="FunCoup" id="D9QKD7">
    <property type="interactions" value="116"/>
</dbReference>
<dbReference type="Pfam" id="PF00144">
    <property type="entry name" value="Beta-lactamase"/>
    <property type="match status" value="1"/>
</dbReference>
<evidence type="ECO:0000313" key="3">
    <source>
        <dbReference type="Proteomes" id="UP000002696"/>
    </source>
</evidence>